<feature type="compositionally biased region" description="Acidic residues" evidence="4">
    <location>
        <begin position="712"/>
        <end position="722"/>
    </location>
</feature>
<dbReference type="PANTHER" id="PTHR43531">
    <property type="entry name" value="PROTEIN ICFG"/>
    <property type="match status" value="1"/>
</dbReference>
<evidence type="ECO:0000259" key="6">
    <source>
        <dbReference type="PROSITE" id="PS50111"/>
    </source>
</evidence>
<reference evidence="8 9" key="1">
    <citation type="submission" date="2022-08" db="EMBL/GenBank/DDBJ databases">
        <title>Genome Sequence of the sulphate-reducing bacterium, Pseudodesulfovibrio sp. SYK.</title>
        <authorList>
            <person name="Kondo R."/>
            <person name="Kataoka T."/>
        </authorList>
    </citation>
    <scope>NUCLEOTIDE SEQUENCE [LARGE SCALE GENOMIC DNA]</scope>
    <source>
        <strain evidence="8 9">SYK</strain>
    </source>
</reference>
<dbReference type="InterPro" id="IPR051310">
    <property type="entry name" value="MCP_chemotaxis"/>
</dbReference>
<name>A0ABM8B2R0_9BACT</name>
<sequence>MKIGFKITSLGAVLIGLTVTCILGILLWQSGNMQETLTESFDKQARHEVELAVVDAGNMLATQHATLAKQLENDMHVVLDIVQRNGGFHLLDETVDWKAVNQISKNASTVSLDKMALGTEWLGQNADPNVSTPMVDEIMKMTGTTCTVFQTMNSQGDLLRVATNILKTDGNRAVGTFVPSSSIVAQTVKSGQTFRGTAFVVNAWYLTQYRPIKNASGTVIGCLYVGILQEGVQELRQGIKSVVLGETGYMAVLGGSGKGEGVVKMHKDKSLEGQNVLQTTDAEGNTVFKELIEAAQANDGKPVTKAAMLADRGGVEPRAVLLSATYFKPWNWVIVGTGYVEEFLGGKRAADAALDSTTWWTILIGVVMLVIGVLVFFFFANKMSRSIGKAVSVMSEISQGNLDVPALDADTSRFRDELDELGESVNAMGERLRDIVHNVQSSAQSVTQGSAELANTSQSISAGASNQAASVEEVSASMEEMTSNIEQNTENAQQTEGIARQAAGDASKGGESVSRTVDAMRQIADKIAIIEEIARQTNLLALNAAIEAARAGEHGKGFAVVAAEVRKLAERSGVAAAEISELSASSVDIAEQAGKMLGKMVPDITRTAELVLEISTASHEQTTGSSQIKNAILELDRVVQQNSAESEELAASSEELAGHAAQLQQVIGFFRLRAGTTAPSASVSVNRINSPKPLPSASPKTSPTPSGMNLDMGEDDSGFERF</sequence>
<feature type="compositionally biased region" description="Low complexity" evidence="4">
    <location>
        <begin position="695"/>
        <end position="706"/>
    </location>
</feature>
<dbReference type="SUPFAM" id="SSF103190">
    <property type="entry name" value="Sensory domain-like"/>
    <property type="match status" value="1"/>
</dbReference>
<evidence type="ECO:0000313" key="9">
    <source>
        <dbReference type="Proteomes" id="UP001317742"/>
    </source>
</evidence>
<dbReference type="InterPro" id="IPR004089">
    <property type="entry name" value="MCPsignal_dom"/>
</dbReference>
<comment type="similarity">
    <text evidence="2">Belongs to the methyl-accepting chemotaxis (MCP) protein family.</text>
</comment>
<evidence type="ECO:0000256" key="1">
    <source>
        <dbReference type="ARBA" id="ARBA00022500"/>
    </source>
</evidence>
<feature type="region of interest" description="Disordered" evidence="4">
    <location>
        <begin position="680"/>
        <end position="722"/>
    </location>
</feature>
<evidence type="ECO:0000259" key="7">
    <source>
        <dbReference type="PROSITE" id="PS50885"/>
    </source>
</evidence>
<feature type="region of interest" description="Disordered" evidence="4">
    <location>
        <begin position="462"/>
        <end position="513"/>
    </location>
</feature>
<organism evidence="8 9">
    <name type="scientific">Pseudodesulfovibrio nedwellii</name>
    <dbReference type="NCBI Taxonomy" id="2973072"/>
    <lineage>
        <taxon>Bacteria</taxon>
        <taxon>Pseudomonadati</taxon>
        <taxon>Thermodesulfobacteriota</taxon>
        <taxon>Desulfovibrionia</taxon>
        <taxon>Desulfovibrionales</taxon>
        <taxon>Desulfovibrionaceae</taxon>
    </lineage>
</organism>
<keyword evidence="5" id="KW-1133">Transmembrane helix</keyword>
<dbReference type="InterPro" id="IPR033462">
    <property type="entry name" value="Cache_3-Cache_2"/>
</dbReference>
<dbReference type="Proteomes" id="UP001317742">
    <property type="component" value="Chromosome"/>
</dbReference>
<dbReference type="Pfam" id="PF00015">
    <property type="entry name" value="MCPsignal"/>
    <property type="match status" value="1"/>
</dbReference>
<keyword evidence="9" id="KW-1185">Reference proteome</keyword>
<gene>
    <name evidence="8" type="ORF">SYK_24640</name>
</gene>
<feature type="transmembrane region" description="Helical" evidence="5">
    <location>
        <begin position="7"/>
        <end position="28"/>
    </location>
</feature>
<proteinExistence type="inferred from homology"/>
<feature type="compositionally biased region" description="Low complexity" evidence="4">
    <location>
        <begin position="468"/>
        <end position="481"/>
    </location>
</feature>
<dbReference type="PROSITE" id="PS50885">
    <property type="entry name" value="HAMP"/>
    <property type="match status" value="1"/>
</dbReference>
<dbReference type="PRINTS" id="PR00260">
    <property type="entry name" value="CHEMTRNSDUCR"/>
</dbReference>
<keyword evidence="5" id="KW-0472">Membrane</keyword>
<feature type="compositionally biased region" description="Polar residues" evidence="4">
    <location>
        <begin position="482"/>
        <end position="496"/>
    </location>
</feature>
<evidence type="ECO:0000256" key="3">
    <source>
        <dbReference type="PROSITE-ProRule" id="PRU00284"/>
    </source>
</evidence>
<evidence type="ECO:0000256" key="4">
    <source>
        <dbReference type="SAM" id="MobiDB-lite"/>
    </source>
</evidence>
<dbReference type="EMBL" id="AP026709">
    <property type="protein sequence ID" value="BDQ38104.1"/>
    <property type="molecule type" value="Genomic_DNA"/>
</dbReference>
<dbReference type="Gene3D" id="3.30.450.20">
    <property type="entry name" value="PAS domain"/>
    <property type="match status" value="1"/>
</dbReference>
<dbReference type="Pfam" id="PF00672">
    <property type="entry name" value="HAMP"/>
    <property type="match status" value="1"/>
</dbReference>
<dbReference type="Gene3D" id="1.10.287.950">
    <property type="entry name" value="Methyl-accepting chemotaxis protein"/>
    <property type="match status" value="1"/>
</dbReference>
<dbReference type="InterPro" id="IPR004090">
    <property type="entry name" value="Chemotax_Me-accpt_rcpt"/>
</dbReference>
<dbReference type="SMART" id="SM00304">
    <property type="entry name" value="HAMP"/>
    <property type="match status" value="1"/>
</dbReference>
<feature type="domain" description="HAMP" evidence="7">
    <location>
        <begin position="381"/>
        <end position="437"/>
    </location>
</feature>
<evidence type="ECO:0000313" key="8">
    <source>
        <dbReference type="EMBL" id="BDQ38104.1"/>
    </source>
</evidence>
<feature type="compositionally biased region" description="Polar residues" evidence="4">
    <location>
        <begin position="680"/>
        <end position="689"/>
    </location>
</feature>
<protein>
    <recommendedName>
        <fullName evidence="10">Methyl-accepting chemotaxis sensory transducer</fullName>
    </recommendedName>
</protein>
<dbReference type="Pfam" id="PF17201">
    <property type="entry name" value="Cache_3-Cache_2"/>
    <property type="match status" value="1"/>
</dbReference>
<dbReference type="InterPro" id="IPR003660">
    <property type="entry name" value="HAMP_dom"/>
</dbReference>
<dbReference type="CDD" id="cd11386">
    <property type="entry name" value="MCP_signal"/>
    <property type="match status" value="1"/>
</dbReference>
<dbReference type="PROSITE" id="PS50111">
    <property type="entry name" value="CHEMOTAXIS_TRANSDUC_2"/>
    <property type="match status" value="1"/>
</dbReference>
<evidence type="ECO:0008006" key="10">
    <source>
        <dbReference type="Google" id="ProtNLM"/>
    </source>
</evidence>
<dbReference type="SUPFAM" id="SSF58104">
    <property type="entry name" value="Methyl-accepting chemotaxis protein (MCP) signaling domain"/>
    <property type="match status" value="1"/>
</dbReference>
<accession>A0ABM8B2R0</accession>
<dbReference type="SMART" id="SM00283">
    <property type="entry name" value="MA"/>
    <property type="match status" value="1"/>
</dbReference>
<evidence type="ECO:0000256" key="2">
    <source>
        <dbReference type="ARBA" id="ARBA00029447"/>
    </source>
</evidence>
<feature type="transmembrane region" description="Helical" evidence="5">
    <location>
        <begin position="359"/>
        <end position="380"/>
    </location>
</feature>
<dbReference type="InterPro" id="IPR029151">
    <property type="entry name" value="Sensor-like_sf"/>
</dbReference>
<dbReference type="CDD" id="cd06225">
    <property type="entry name" value="HAMP"/>
    <property type="match status" value="1"/>
</dbReference>
<keyword evidence="3" id="KW-0807">Transducer</keyword>
<dbReference type="RefSeq" id="WP_281760610.1">
    <property type="nucleotide sequence ID" value="NZ_AP026709.1"/>
</dbReference>
<evidence type="ECO:0000256" key="5">
    <source>
        <dbReference type="SAM" id="Phobius"/>
    </source>
</evidence>
<keyword evidence="5" id="KW-0812">Transmembrane</keyword>
<feature type="domain" description="Methyl-accepting transducer" evidence="6">
    <location>
        <begin position="442"/>
        <end position="657"/>
    </location>
</feature>
<keyword evidence="1" id="KW-0145">Chemotaxis</keyword>
<dbReference type="PANTHER" id="PTHR43531:SF11">
    <property type="entry name" value="METHYL-ACCEPTING CHEMOTAXIS PROTEIN 3"/>
    <property type="match status" value="1"/>
</dbReference>